<reference evidence="1" key="1">
    <citation type="submission" date="2022-08" db="EMBL/GenBank/DDBJ databases">
        <title>Genome Sequence of Fusarium decemcellulare.</title>
        <authorList>
            <person name="Buettner E."/>
        </authorList>
    </citation>
    <scope>NUCLEOTIDE SEQUENCE</scope>
    <source>
        <strain evidence="1">Babe19</strain>
    </source>
</reference>
<protein>
    <submittedName>
        <fullName evidence="1">Uncharacterized protein</fullName>
    </submittedName>
</protein>
<organism evidence="1 2">
    <name type="scientific">Fusarium decemcellulare</name>
    <dbReference type="NCBI Taxonomy" id="57161"/>
    <lineage>
        <taxon>Eukaryota</taxon>
        <taxon>Fungi</taxon>
        <taxon>Dikarya</taxon>
        <taxon>Ascomycota</taxon>
        <taxon>Pezizomycotina</taxon>
        <taxon>Sordariomycetes</taxon>
        <taxon>Hypocreomycetidae</taxon>
        <taxon>Hypocreales</taxon>
        <taxon>Nectriaceae</taxon>
        <taxon>Fusarium</taxon>
        <taxon>Fusarium decemcellulare species complex</taxon>
    </lineage>
</organism>
<evidence type="ECO:0000313" key="2">
    <source>
        <dbReference type="Proteomes" id="UP001148629"/>
    </source>
</evidence>
<sequence>MGLFDIGSKLALQFRSDNGASRPEPEAIASRALPQLDSGLVKLPSEIKEMIFQKLWNDAGIHQHLILRWGRVVGMTCVTDVTGPDEVREECANLTRSSINDNPVLWKRLASPWGVHWKCQELYQYSSAINSTGPSPFLPLLLSCRQLYVDARASIYGNITFCIHDLDTLHHLKVYRSSLLLDTIQHLQLTIRLPLPTWLQPKPSRGQQVAMERYHECCQALEQAENLVSVYLWLDVVDPPARRDLYTVPEGDMNPYVFGKTLASKLTVDLPVNPDRPEAWRDVAGIQPRFAIRPRGWPRVWSDAEPGVSVIPSAPAKTISHEGQDLLSQILKKFSQ</sequence>
<name>A0ACC1S9N8_9HYPO</name>
<dbReference type="Proteomes" id="UP001148629">
    <property type="component" value="Unassembled WGS sequence"/>
</dbReference>
<keyword evidence="2" id="KW-1185">Reference proteome</keyword>
<accession>A0ACC1S9N8</accession>
<dbReference type="EMBL" id="JANRMS010000739">
    <property type="protein sequence ID" value="KAJ3535046.1"/>
    <property type="molecule type" value="Genomic_DNA"/>
</dbReference>
<gene>
    <name evidence="1" type="ORF">NM208_g7295</name>
</gene>
<comment type="caution">
    <text evidence="1">The sequence shown here is derived from an EMBL/GenBank/DDBJ whole genome shotgun (WGS) entry which is preliminary data.</text>
</comment>
<evidence type="ECO:0000313" key="1">
    <source>
        <dbReference type="EMBL" id="KAJ3535046.1"/>
    </source>
</evidence>
<proteinExistence type="predicted"/>